<dbReference type="AlphaFoldDB" id="A0A1D3CSE7"/>
<sequence>MFSEIGSWVHDESDGPDIDLGTPHPPEVSGGAGEAGGHPLDLDDFLGDYEQAQAPQWSASDSSLPPHAAVNQNIAVEATPKGVRDNCPLLLEEGLSSSHPSSPAKTPTMRSGLASSASSFPSSRGLMGRCNHYESTFSSQTTGKGLGAILSFLKCLGNRWKKGILRGPLCAAGFRGLCRAVYYSRLMAYMYIGVLALNAWILIRYILCSPVDCPLVIAEAFVSLMLLLEVALRALVMGPAFFSSCAHLFDCGVTVLCLALLIGSGDLQSLSRRPRAPPESPDDVLRPSLTALRVSTQLMRIVPLALHQKRARLPRDEVDFSRLGVEDDL</sequence>
<dbReference type="PANTHER" id="PTHR38483">
    <property type="entry name" value="CHROMOSOME 1, WHOLE GENOME SHOTGUN SEQUENCE"/>
    <property type="match status" value="1"/>
</dbReference>
<accession>A0A1D3CSE7</accession>
<organism evidence="1 2">
    <name type="scientific">Cyclospora cayetanensis</name>
    <dbReference type="NCBI Taxonomy" id="88456"/>
    <lineage>
        <taxon>Eukaryota</taxon>
        <taxon>Sar</taxon>
        <taxon>Alveolata</taxon>
        <taxon>Apicomplexa</taxon>
        <taxon>Conoidasida</taxon>
        <taxon>Coccidia</taxon>
        <taxon>Eucoccidiorida</taxon>
        <taxon>Eimeriorina</taxon>
        <taxon>Eimeriidae</taxon>
        <taxon>Cyclospora</taxon>
    </lineage>
</organism>
<evidence type="ECO:0000313" key="1">
    <source>
        <dbReference type="EMBL" id="OEH74112.1"/>
    </source>
</evidence>
<dbReference type="VEuPathDB" id="ToxoDB:LOC34622744"/>
<gene>
    <name evidence="1" type="ORF">cyc_06620</name>
</gene>
<dbReference type="PANTHER" id="PTHR38483:SF1">
    <property type="entry name" value="ION TRANSPORT DOMAIN-CONTAINING PROTEIN"/>
    <property type="match status" value="1"/>
</dbReference>
<dbReference type="Proteomes" id="UP000095192">
    <property type="component" value="Unassembled WGS sequence"/>
</dbReference>
<proteinExistence type="predicted"/>
<dbReference type="GeneID" id="34622744"/>
<keyword evidence="2" id="KW-1185">Reference proteome</keyword>
<name>A0A1D3CSE7_9EIME</name>
<dbReference type="VEuPathDB" id="ToxoDB:cyc_06620"/>
<evidence type="ECO:0000313" key="2">
    <source>
        <dbReference type="Proteomes" id="UP000095192"/>
    </source>
</evidence>
<comment type="caution">
    <text evidence="1">The sequence shown here is derived from an EMBL/GenBank/DDBJ whole genome shotgun (WGS) entry which is preliminary data.</text>
</comment>
<reference evidence="1 2" key="1">
    <citation type="journal article" date="2016" name="BMC Genomics">
        <title>Comparative genomics reveals Cyclospora cayetanensis possesses coccidia-like metabolism and invasion components but unique surface antigens.</title>
        <authorList>
            <person name="Liu S."/>
            <person name="Wang L."/>
            <person name="Zheng H."/>
            <person name="Xu Z."/>
            <person name="Roellig D.M."/>
            <person name="Li N."/>
            <person name="Frace M.A."/>
            <person name="Tang K."/>
            <person name="Arrowood M.J."/>
            <person name="Moss D.M."/>
            <person name="Zhang L."/>
            <person name="Feng Y."/>
            <person name="Xiao L."/>
        </authorList>
    </citation>
    <scope>NUCLEOTIDE SEQUENCE [LARGE SCALE GENOMIC DNA]</scope>
    <source>
        <strain evidence="1 2">CHN_HEN01</strain>
    </source>
</reference>
<protein>
    <submittedName>
        <fullName evidence="1">Uncharacterized protein</fullName>
    </submittedName>
</protein>
<dbReference type="EMBL" id="JROU02002120">
    <property type="protein sequence ID" value="OEH74112.1"/>
    <property type="molecule type" value="Genomic_DNA"/>
</dbReference>
<dbReference type="OrthoDB" id="346192at2759"/>